<name>A0A0C3Q9K7_9AGAM</name>
<evidence type="ECO:0000313" key="2">
    <source>
        <dbReference type="Proteomes" id="UP000054248"/>
    </source>
</evidence>
<sequence length="144" mass="15570">MQHILQEICSSSRSTKLALVTATATSAAYLAYNHFSRPPQSSIPCLRGPPSSSLISGNLFLIFDPDIDQLEQWLKSYGNVFAMPALFGVKGVYLADPKAVAYVTTRFTEFPKPVALNFAIRSLTGPGLAAAEGEVHKRQVRVAG</sequence>
<keyword evidence="2" id="KW-1185">Reference proteome</keyword>
<evidence type="ECO:0000313" key="1">
    <source>
        <dbReference type="EMBL" id="KIO20674.1"/>
    </source>
</evidence>
<dbReference type="Gene3D" id="1.10.630.10">
    <property type="entry name" value="Cytochrome P450"/>
    <property type="match status" value="1"/>
</dbReference>
<dbReference type="GO" id="GO:0020037">
    <property type="term" value="F:heme binding"/>
    <property type="evidence" value="ECO:0007669"/>
    <property type="project" value="InterPro"/>
</dbReference>
<dbReference type="AlphaFoldDB" id="A0A0C3Q9K7"/>
<dbReference type="Proteomes" id="UP000054248">
    <property type="component" value="Unassembled WGS sequence"/>
</dbReference>
<proteinExistence type="predicted"/>
<reference evidence="1 2" key="1">
    <citation type="submission" date="2014-04" db="EMBL/GenBank/DDBJ databases">
        <authorList>
            <consortium name="DOE Joint Genome Institute"/>
            <person name="Kuo A."/>
            <person name="Girlanda M."/>
            <person name="Perotto S."/>
            <person name="Kohler A."/>
            <person name="Nagy L.G."/>
            <person name="Floudas D."/>
            <person name="Copeland A."/>
            <person name="Barry K.W."/>
            <person name="Cichocki N."/>
            <person name="Veneault-Fourrey C."/>
            <person name="LaButti K."/>
            <person name="Lindquist E.A."/>
            <person name="Lipzen A."/>
            <person name="Lundell T."/>
            <person name="Morin E."/>
            <person name="Murat C."/>
            <person name="Sun H."/>
            <person name="Tunlid A."/>
            <person name="Henrissat B."/>
            <person name="Grigoriev I.V."/>
            <person name="Hibbett D.S."/>
            <person name="Martin F."/>
            <person name="Nordberg H.P."/>
            <person name="Cantor M.N."/>
            <person name="Hua S.X."/>
        </authorList>
    </citation>
    <scope>NUCLEOTIDE SEQUENCE [LARGE SCALE GENOMIC DNA]</scope>
    <source>
        <strain evidence="1 2">MUT 4182</strain>
    </source>
</reference>
<dbReference type="GO" id="GO:0005506">
    <property type="term" value="F:iron ion binding"/>
    <property type="evidence" value="ECO:0007669"/>
    <property type="project" value="InterPro"/>
</dbReference>
<accession>A0A0C3Q9K7</accession>
<reference evidence="2" key="2">
    <citation type="submission" date="2015-01" db="EMBL/GenBank/DDBJ databases">
        <title>Evolutionary Origins and Diversification of the Mycorrhizal Mutualists.</title>
        <authorList>
            <consortium name="DOE Joint Genome Institute"/>
            <consortium name="Mycorrhizal Genomics Consortium"/>
            <person name="Kohler A."/>
            <person name="Kuo A."/>
            <person name="Nagy L.G."/>
            <person name="Floudas D."/>
            <person name="Copeland A."/>
            <person name="Barry K.W."/>
            <person name="Cichocki N."/>
            <person name="Veneault-Fourrey C."/>
            <person name="LaButti K."/>
            <person name="Lindquist E.A."/>
            <person name="Lipzen A."/>
            <person name="Lundell T."/>
            <person name="Morin E."/>
            <person name="Murat C."/>
            <person name="Riley R."/>
            <person name="Ohm R."/>
            <person name="Sun H."/>
            <person name="Tunlid A."/>
            <person name="Henrissat B."/>
            <person name="Grigoriev I.V."/>
            <person name="Hibbett D.S."/>
            <person name="Martin F."/>
        </authorList>
    </citation>
    <scope>NUCLEOTIDE SEQUENCE [LARGE SCALE GENOMIC DNA]</scope>
    <source>
        <strain evidence="2">MUT 4182</strain>
    </source>
</reference>
<dbReference type="GO" id="GO:0004497">
    <property type="term" value="F:monooxygenase activity"/>
    <property type="evidence" value="ECO:0007669"/>
    <property type="project" value="InterPro"/>
</dbReference>
<organism evidence="1 2">
    <name type="scientific">Tulasnella calospora MUT 4182</name>
    <dbReference type="NCBI Taxonomy" id="1051891"/>
    <lineage>
        <taxon>Eukaryota</taxon>
        <taxon>Fungi</taxon>
        <taxon>Dikarya</taxon>
        <taxon>Basidiomycota</taxon>
        <taxon>Agaricomycotina</taxon>
        <taxon>Agaricomycetes</taxon>
        <taxon>Cantharellales</taxon>
        <taxon>Tulasnellaceae</taxon>
        <taxon>Tulasnella</taxon>
    </lineage>
</organism>
<dbReference type="HOGENOM" id="CLU_1797861_0_0_1"/>
<protein>
    <recommendedName>
        <fullName evidence="3">Cytochrome P450</fullName>
    </recommendedName>
</protein>
<dbReference type="GO" id="GO:0016705">
    <property type="term" value="F:oxidoreductase activity, acting on paired donors, with incorporation or reduction of molecular oxygen"/>
    <property type="evidence" value="ECO:0007669"/>
    <property type="project" value="InterPro"/>
</dbReference>
<dbReference type="EMBL" id="KN823165">
    <property type="protein sequence ID" value="KIO20674.1"/>
    <property type="molecule type" value="Genomic_DNA"/>
</dbReference>
<evidence type="ECO:0008006" key="3">
    <source>
        <dbReference type="Google" id="ProtNLM"/>
    </source>
</evidence>
<dbReference type="STRING" id="1051891.A0A0C3Q9K7"/>
<gene>
    <name evidence="1" type="ORF">M407DRAFT_29667</name>
</gene>
<dbReference type="SUPFAM" id="SSF48264">
    <property type="entry name" value="Cytochrome P450"/>
    <property type="match status" value="1"/>
</dbReference>
<dbReference type="InterPro" id="IPR036396">
    <property type="entry name" value="Cyt_P450_sf"/>
</dbReference>
<dbReference type="OrthoDB" id="1470350at2759"/>